<keyword evidence="2" id="KW-0285">Flavoprotein</keyword>
<feature type="region of interest" description="Disordered" evidence="5">
    <location>
        <begin position="99"/>
        <end position="134"/>
    </location>
</feature>
<keyword evidence="8" id="KW-1185">Reference proteome</keyword>
<dbReference type="SUPFAM" id="SSF51395">
    <property type="entry name" value="FMN-linked oxidoreductases"/>
    <property type="match status" value="1"/>
</dbReference>
<organism evidence="7 8">
    <name type="scientific">Dichotomopilus funicola</name>
    <dbReference type="NCBI Taxonomy" id="1934379"/>
    <lineage>
        <taxon>Eukaryota</taxon>
        <taxon>Fungi</taxon>
        <taxon>Dikarya</taxon>
        <taxon>Ascomycota</taxon>
        <taxon>Pezizomycotina</taxon>
        <taxon>Sordariomycetes</taxon>
        <taxon>Sordariomycetidae</taxon>
        <taxon>Sordariales</taxon>
        <taxon>Chaetomiaceae</taxon>
        <taxon>Dichotomopilus</taxon>
    </lineage>
</organism>
<dbReference type="GO" id="GO:0010181">
    <property type="term" value="F:FMN binding"/>
    <property type="evidence" value="ECO:0007669"/>
    <property type="project" value="InterPro"/>
</dbReference>
<sequence length="435" mass="46824">MGAPSDLQIAQPLTLKCGLTLPNRLVKAAMAEQLAGSGQLPDERLRAIYKHWAQGGWGMIITGHIHVDDAYLGAPNDSALPPSLPPSSLTPPYSALARASQGLDQPDSTTTTRRTPTIVQLNHPGRQSPRGAGTRSFFSPAIAPSAVPLSLGPGFMPTLARYLAFGSPRAMTVTEIETVISQFARAARMCAEAGFDGVEIHAAHGYLLSQFLSGKANVRREEEEGYGGGDARSRARVLVEVIRAVREEVKGFEGFCVGVKLNSADHQGEEALGEWVEQVKAVVEAGVDFVEVSGGTYENPKMIWGNDGPDGAAQEEKSDRTKAREAFFLEFAQVIRKQFPEVPLMVTGGFSTRAGMEKVVVDGDCDLVGLGRPAVLNPLLPNTVILNPEVKDEDAALYRKKNKTPWYVKAIGVPAVGAGMDSQWYMNKLHHLAKV</sequence>
<dbReference type="GeneID" id="87815595"/>
<comment type="similarity">
    <text evidence="1">Belongs to the NADH:flavin oxidoreductase/NADH oxidase family.</text>
</comment>
<feature type="domain" description="NADH:flavin oxidoreductase/NADH oxidase N-terminal" evidence="6">
    <location>
        <begin position="118"/>
        <end position="384"/>
    </location>
</feature>
<dbReference type="Gene3D" id="3.20.20.70">
    <property type="entry name" value="Aldolase class I"/>
    <property type="match status" value="1"/>
</dbReference>
<evidence type="ECO:0000313" key="7">
    <source>
        <dbReference type="EMBL" id="KAK4148310.1"/>
    </source>
</evidence>
<reference evidence="7" key="2">
    <citation type="submission" date="2023-05" db="EMBL/GenBank/DDBJ databases">
        <authorList>
            <consortium name="Lawrence Berkeley National Laboratory"/>
            <person name="Steindorff A."/>
            <person name="Hensen N."/>
            <person name="Bonometti L."/>
            <person name="Westerberg I."/>
            <person name="Brannstrom I.O."/>
            <person name="Guillou S."/>
            <person name="Cros-Aarteil S."/>
            <person name="Calhoun S."/>
            <person name="Haridas S."/>
            <person name="Kuo A."/>
            <person name="Mondo S."/>
            <person name="Pangilinan J."/>
            <person name="Riley R."/>
            <person name="Labutti K."/>
            <person name="Andreopoulos B."/>
            <person name="Lipzen A."/>
            <person name="Chen C."/>
            <person name="Yanf M."/>
            <person name="Daum C."/>
            <person name="Ng V."/>
            <person name="Clum A."/>
            <person name="Ohm R."/>
            <person name="Martin F."/>
            <person name="Silar P."/>
            <person name="Natvig D."/>
            <person name="Lalanne C."/>
            <person name="Gautier V."/>
            <person name="Ament-Velasquez S.L."/>
            <person name="Kruys A."/>
            <person name="Hutchinson M.I."/>
            <person name="Powell A.J."/>
            <person name="Barry K."/>
            <person name="Miller A.N."/>
            <person name="Grigoriev I.V."/>
            <person name="Debuchy R."/>
            <person name="Gladieux P."/>
            <person name="Thoren M.H."/>
            <person name="Johannesson H."/>
        </authorList>
    </citation>
    <scope>NUCLEOTIDE SEQUENCE</scope>
    <source>
        <strain evidence="7">CBS 141.50</strain>
    </source>
</reference>
<evidence type="ECO:0000259" key="6">
    <source>
        <dbReference type="Pfam" id="PF00724"/>
    </source>
</evidence>
<accession>A0AAN6ZQR1</accession>
<dbReference type="RefSeq" id="XP_062641681.1">
    <property type="nucleotide sequence ID" value="XM_062778982.1"/>
</dbReference>
<gene>
    <name evidence="7" type="ORF">C8A04DRAFT_24118</name>
</gene>
<dbReference type="Pfam" id="PF00724">
    <property type="entry name" value="Oxidored_FMN"/>
    <property type="match status" value="1"/>
</dbReference>
<protein>
    <submittedName>
        <fullName evidence="7">NADPH dehydrogenase</fullName>
    </submittedName>
</protein>
<evidence type="ECO:0000256" key="5">
    <source>
        <dbReference type="SAM" id="MobiDB-lite"/>
    </source>
</evidence>
<evidence type="ECO:0000256" key="4">
    <source>
        <dbReference type="ARBA" id="ARBA00023002"/>
    </source>
</evidence>
<evidence type="ECO:0000256" key="1">
    <source>
        <dbReference type="ARBA" id="ARBA00005979"/>
    </source>
</evidence>
<comment type="caution">
    <text evidence="7">The sequence shown here is derived from an EMBL/GenBank/DDBJ whole genome shotgun (WGS) entry which is preliminary data.</text>
</comment>
<dbReference type="AlphaFoldDB" id="A0AAN6ZQR1"/>
<dbReference type="PANTHER" id="PTHR43656">
    <property type="entry name" value="BINDING OXIDOREDUCTASE, PUTATIVE (AFU_ORTHOLOGUE AFUA_2G08260)-RELATED"/>
    <property type="match status" value="1"/>
</dbReference>
<dbReference type="PANTHER" id="PTHR43656:SF2">
    <property type="entry name" value="BINDING OXIDOREDUCTASE, PUTATIVE (AFU_ORTHOLOGUE AFUA_2G08260)-RELATED"/>
    <property type="match status" value="1"/>
</dbReference>
<dbReference type="Proteomes" id="UP001302676">
    <property type="component" value="Unassembled WGS sequence"/>
</dbReference>
<dbReference type="GO" id="GO:0016491">
    <property type="term" value="F:oxidoreductase activity"/>
    <property type="evidence" value="ECO:0007669"/>
    <property type="project" value="UniProtKB-KW"/>
</dbReference>
<evidence type="ECO:0000256" key="3">
    <source>
        <dbReference type="ARBA" id="ARBA00022643"/>
    </source>
</evidence>
<dbReference type="InterPro" id="IPR013785">
    <property type="entry name" value="Aldolase_TIM"/>
</dbReference>
<keyword evidence="4" id="KW-0560">Oxidoreductase</keyword>
<dbReference type="InterPro" id="IPR051799">
    <property type="entry name" value="NADH_flavin_oxidoreductase"/>
</dbReference>
<evidence type="ECO:0000256" key="2">
    <source>
        <dbReference type="ARBA" id="ARBA00022630"/>
    </source>
</evidence>
<proteinExistence type="inferred from homology"/>
<reference evidence="7" key="1">
    <citation type="journal article" date="2023" name="Mol. Phylogenet. Evol.">
        <title>Genome-scale phylogeny and comparative genomics of the fungal order Sordariales.</title>
        <authorList>
            <person name="Hensen N."/>
            <person name="Bonometti L."/>
            <person name="Westerberg I."/>
            <person name="Brannstrom I.O."/>
            <person name="Guillou S."/>
            <person name="Cros-Aarteil S."/>
            <person name="Calhoun S."/>
            <person name="Haridas S."/>
            <person name="Kuo A."/>
            <person name="Mondo S."/>
            <person name="Pangilinan J."/>
            <person name="Riley R."/>
            <person name="LaButti K."/>
            <person name="Andreopoulos B."/>
            <person name="Lipzen A."/>
            <person name="Chen C."/>
            <person name="Yan M."/>
            <person name="Daum C."/>
            <person name="Ng V."/>
            <person name="Clum A."/>
            <person name="Steindorff A."/>
            <person name="Ohm R.A."/>
            <person name="Martin F."/>
            <person name="Silar P."/>
            <person name="Natvig D.O."/>
            <person name="Lalanne C."/>
            <person name="Gautier V."/>
            <person name="Ament-Velasquez S.L."/>
            <person name="Kruys A."/>
            <person name="Hutchinson M.I."/>
            <person name="Powell A.J."/>
            <person name="Barry K."/>
            <person name="Miller A.N."/>
            <person name="Grigoriev I.V."/>
            <person name="Debuchy R."/>
            <person name="Gladieux P."/>
            <person name="Hiltunen Thoren M."/>
            <person name="Johannesson H."/>
        </authorList>
    </citation>
    <scope>NUCLEOTIDE SEQUENCE</scope>
    <source>
        <strain evidence="7">CBS 141.50</strain>
    </source>
</reference>
<keyword evidence="3" id="KW-0288">FMN</keyword>
<evidence type="ECO:0000313" key="8">
    <source>
        <dbReference type="Proteomes" id="UP001302676"/>
    </source>
</evidence>
<dbReference type="InterPro" id="IPR001155">
    <property type="entry name" value="OxRdtase_FMN_N"/>
</dbReference>
<name>A0AAN6ZQR1_9PEZI</name>
<dbReference type="EMBL" id="MU853554">
    <property type="protein sequence ID" value="KAK4148310.1"/>
    <property type="molecule type" value="Genomic_DNA"/>
</dbReference>